<protein>
    <submittedName>
        <fullName evidence="2">Uncharacterized protein</fullName>
    </submittedName>
</protein>
<dbReference type="Proteomes" id="UP000828251">
    <property type="component" value="Unassembled WGS sequence"/>
</dbReference>
<gene>
    <name evidence="2" type="ORF">J1N35_000850</name>
</gene>
<dbReference type="AlphaFoldDB" id="A0A9D3WHV4"/>
<evidence type="ECO:0000313" key="3">
    <source>
        <dbReference type="Proteomes" id="UP000828251"/>
    </source>
</evidence>
<proteinExistence type="predicted"/>
<dbReference type="EMBL" id="JAIQCV010000001">
    <property type="protein sequence ID" value="KAH1129472.1"/>
    <property type="molecule type" value="Genomic_DNA"/>
</dbReference>
<comment type="caution">
    <text evidence="2">The sequence shown here is derived from an EMBL/GenBank/DDBJ whole genome shotgun (WGS) entry which is preliminary data.</text>
</comment>
<feature type="region of interest" description="Disordered" evidence="1">
    <location>
        <begin position="1"/>
        <end position="22"/>
    </location>
</feature>
<evidence type="ECO:0000256" key="1">
    <source>
        <dbReference type="SAM" id="MobiDB-lite"/>
    </source>
</evidence>
<accession>A0A9D3WHV4</accession>
<reference evidence="2 3" key="1">
    <citation type="journal article" date="2021" name="Plant Biotechnol. J.">
        <title>Multi-omics assisted identification of the key and species-specific regulatory components of drought-tolerant mechanisms in Gossypium stocksii.</title>
        <authorList>
            <person name="Yu D."/>
            <person name="Ke L."/>
            <person name="Zhang D."/>
            <person name="Wu Y."/>
            <person name="Sun Y."/>
            <person name="Mei J."/>
            <person name="Sun J."/>
            <person name="Sun Y."/>
        </authorList>
    </citation>
    <scope>NUCLEOTIDE SEQUENCE [LARGE SCALE GENOMIC DNA]</scope>
    <source>
        <strain evidence="3">cv. E1</strain>
        <tissue evidence="2">Leaf</tissue>
    </source>
</reference>
<evidence type="ECO:0000313" key="2">
    <source>
        <dbReference type="EMBL" id="KAH1129472.1"/>
    </source>
</evidence>
<sequence>MVTEAMSGNDVENRQSFNMGVPAAGSSPDPSFGFLHTVQQFPKHDTVKLSDLPPQNFFDNSGVLVSNPEFLCHSSANTSSEVSLILAGLPIEYESIRVVASAMGVSFDLLAEMLFDCENLALDNRIERLSQLLGGVVIFLVVEVEVEGFLTIDLSVNCVVKLGIQFKSAIIALMNPLKEFLINPCRCIVISFKGGR</sequence>
<keyword evidence="3" id="KW-1185">Reference proteome</keyword>
<organism evidence="2 3">
    <name type="scientific">Gossypium stocksii</name>
    <dbReference type="NCBI Taxonomy" id="47602"/>
    <lineage>
        <taxon>Eukaryota</taxon>
        <taxon>Viridiplantae</taxon>
        <taxon>Streptophyta</taxon>
        <taxon>Embryophyta</taxon>
        <taxon>Tracheophyta</taxon>
        <taxon>Spermatophyta</taxon>
        <taxon>Magnoliopsida</taxon>
        <taxon>eudicotyledons</taxon>
        <taxon>Gunneridae</taxon>
        <taxon>Pentapetalae</taxon>
        <taxon>rosids</taxon>
        <taxon>malvids</taxon>
        <taxon>Malvales</taxon>
        <taxon>Malvaceae</taxon>
        <taxon>Malvoideae</taxon>
        <taxon>Gossypium</taxon>
    </lineage>
</organism>
<name>A0A9D3WHV4_9ROSI</name>